<dbReference type="EMBL" id="JBHTEE010000001">
    <property type="protein sequence ID" value="MFC7601513.1"/>
    <property type="molecule type" value="Genomic_DNA"/>
</dbReference>
<proteinExistence type="predicted"/>
<gene>
    <name evidence="3" type="ORF">ACFQVD_15585</name>
</gene>
<dbReference type="RefSeq" id="WP_343983610.1">
    <property type="nucleotide sequence ID" value="NZ_BAAAGK010000297.1"/>
</dbReference>
<feature type="transmembrane region" description="Helical" evidence="2">
    <location>
        <begin position="6"/>
        <end position="22"/>
    </location>
</feature>
<reference evidence="4" key="1">
    <citation type="journal article" date="2019" name="Int. J. Syst. Evol. Microbiol.">
        <title>The Global Catalogue of Microorganisms (GCM) 10K type strain sequencing project: providing services to taxonomists for standard genome sequencing and annotation.</title>
        <authorList>
            <consortium name="The Broad Institute Genomics Platform"/>
            <consortium name="The Broad Institute Genome Sequencing Center for Infectious Disease"/>
            <person name="Wu L."/>
            <person name="Ma J."/>
        </authorList>
    </citation>
    <scope>NUCLEOTIDE SEQUENCE [LARGE SCALE GENOMIC DNA]</scope>
    <source>
        <strain evidence="4">JCM 10083</strain>
    </source>
</reference>
<evidence type="ECO:0000313" key="3">
    <source>
        <dbReference type="EMBL" id="MFC7601513.1"/>
    </source>
</evidence>
<evidence type="ECO:0008006" key="5">
    <source>
        <dbReference type="Google" id="ProtNLM"/>
    </source>
</evidence>
<evidence type="ECO:0000256" key="2">
    <source>
        <dbReference type="SAM" id="Phobius"/>
    </source>
</evidence>
<protein>
    <recommendedName>
        <fullName evidence="5">Secreted protein</fullName>
    </recommendedName>
</protein>
<keyword evidence="2" id="KW-1133">Transmembrane helix</keyword>
<dbReference type="Proteomes" id="UP001596514">
    <property type="component" value="Unassembled WGS sequence"/>
</dbReference>
<feature type="region of interest" description="Disordered" evidence="1">
    <location>
        <begin position="175"/>
        <end position="224"/>
    </location>
</feature>
<keyword evidence="2" id="KW-0472">Membrane</keyword>
<sequence>MSTVIWVAVAVVVIAVVGYLVLQQQRRHRLRDRFGPEYERTLQERDSRRDAEQELRAREQRFSSLDIRALDAQTREIYARKWMEVQERFVDAPGFAVTEADHLVTSVMAERGYPTENFEQRLSDLSVAHGRTLDHYRQAHEISSRAAHKEASTEELRQAMVHYRALFEELLAAPGSEVNGERSPQHADLADRDPRHHDPRQTNAAAPETTDGNERAYRRDPQGR</sequence>
<accession>A0ABW2SZP8</accession>
<evidence type="ECO:0000313" key="4">
    <source>
        <dbReference type="Proteomes" id="UP001596514"/>
    </source>
</evidence>
<feature type="compositionally biased region" description="Basic and acidic residues" evidence="1">
    <location>
        <begin position="179"/>
        <end position="200"/>
    </location>
</feature>
<keyword evidence="4" id="KW-1185">Reference proteome</keyword>
<evidence type="ECO:0000256" key="1">
    <source>
        <dbReference type="SAM" id="MobiDB-lite"/>
    </source>
</evidence>
<feature type="compositionally biased region" description="Basic and acidic residues" evidence="1">
    <location>
        <begin position="212"/>
        <end position="224"/>
    </location>
</feature>
<organism evidence="3 4">
    <name type="scientific">Streptosporangium amethystogenes subsp. fukuiense</name>
    <dbReference type="NCBI Taxonomy" id="698418"/>
    <lineage>
        <taxon>Bacteria</taxon>
        <taxon>Bacillati</taxon>
        <taxon>Actinomycetota</taxon>
        <taxon>Actinomycetes</taxon>
        <taxon>Streptosporangiales</taxon>
        <taxon>Streptosporangiaceae</taxon>
        <taxon>Streptosporangium</taxon>
    </lineage>
</organism>
<keyword evidence="2" id="KW-0812">Transmembrane</keyword>
<name>A0ABW2SZP8_9ACTN</name>
<comment type="caution">
    <text evidence="3">The sequence shown here is derived from an EMBL/GenBank/DDBJ whole genome shotgun (WGS) entry which is preliminary data.</text>
</comment>